<dbReference type="InterPro" id="IPR016181">
    <property type="entry name" value="Acyl_CoA_acyltransferase"/>
</dbReference>
<dbReference type="PANTHER" id="PTHR13355">
    <property type="entry name" value="GLUCOSAMINE 6-PHOSPHATE N-ACETYLTRANSFERASE"/>
    <property type="match status" value="1"/>
</dbReference>
<reference evidence="2 3" key="1">
    <citation type="submission" date="2018-05" db="EMBL/GenBank/DDBJ databases">
        <title>Genomic Encyclopedia of Type Strains, Phase IV (KMG-IV): sequencing the most valuable type-strain genomes for metagenomic binning, comparative biology and taxonomic classification.</title>
        <authorList>
            <person name="Goeker M."/>
        </authorList>
    </citation>
    <scope>NUCLEOTIDE SEQUENCE [LARGE SCALE GENOMIC DNA]</scope>
    <source>
        <strain evidence="2 3">JC118</strain>
    </source>
</reference>
<organism evidence="2 3">
    <name type="scientific">Dielma fastidiosa</name>
    <dbReference type="NCBI Taxonomy" id="1034346"/>
    <lineage>
        <taxon>Bacteria</taxon>
        <taxon>Bacillati</taxon>
        <taxon>Bacillota</taxon>
        <taxon>Erysipelotrichia</taxon>
        <taxon>Erysipelotrichales</taxon>
        <taxon>Erysipelotrichaceae</taxon>
        <taxon>Dielma</taxon>
    </lineage>
</organism>
<evidence type="ECO:0000313" key="2">
    <source>
        <dbReference type="EMBL" id="PXX75273.1"/>
    </source>
</evidence>
<evidence type="ECO:0000313" key="3">
    <source>
        <dbReference type="Proteomes" id="UP000247612"/>
    </source>
</evidence>
<dbReference type="CDD" id="cd04301">
    <property type="entry name" value="NAT_SF"/>
    <property type="match status" value="1"/>
</dbReference>
<dbReference type="InterPro" id="IPR039143">
    <property type="entry name" value="GNPNAT1-like"/>
</dbReference>
<evidence type="ECO:0000259" key="1">
    <source>
        <dbReference type="PROSITE" id="PS51186"/>
    </source>
</evidence>
<dbReference type="RefSeq" id="WP_022939405.1">
    <property type="nucleotide sequence ID" value="NZ_CABKRQ010000009.1"/>
</dbReference>
<dbReference type="GO" id="GO:0008080">
    <property type="term" value="F:N-acetyltransferase activity"/>
    <property type="evidence" value="ECO:0007669"/>
    <property type="project" value="TreeGrafter"/>
</dbReference>
<name>A0A318KI02_9FIRM</name>
<dbReference type="STRING" id="1034346.GCA_000313565_03127"/>
<dbReference type="EMBL" id="QJKH01000018">
    <property type="protein sequence ID" value="PXX75273.1"/>
    <property type="molecule type" value="Genomic_DNA"/>
</dbReference>
<dbReference type="Gene3D" id="3.40.630.30">
    <property type="match status" value="1"/>
</dbReference>
<dbReference type="OrthoDB" id="9796171at2"/>
<dbReference type="AlphaFoldDB" id="A0A318KI02"/>
<protein>
    <submittedName>
        <fullName evidence="2">Putative GNAT family N-acyltransferase</fullName>
    </submittedName>
</protein>
<proteinExistence type="predicted"/>
<dbReference type="GeneID" id="94441788"/>
<dbReference type="Pfam" id="PF13673">
    <property type="entry name" value="Acetyltransf_10"/>
    <property type="match status" value="1"/>
</dbReference>
<gene>
    <name evidence="2" type="ORF">DES51_1183</name>
</gene>
<sequence length="141" mass="16243">MNLKIAENQSDFFSCMLIRSRVFMIEQNVDISLELDEEDKTCTHYCLYDDEGKAVGTCRVLKHGDVAHLGRVAVLKEARGHGYGAYMLKEVEKHCRKLGYKKIELGAQLHALPFYEKQGYHAYGDIFLDADIQHRMMVKEL</sequence>
<comment type="caution">
    <text evidence="2">The sequence shown here is derived from an EMBL/GenBank/DDBJ whole genome shotgun (WGS) entry which is preliminary data.</text>
</comment>
<keyword evidence="2" id="KW-0012">Acyltransferase</keyword>
<feature type="domain" description="N-acetyltransferase" evidence="1">
    <location>
        <begin position="1"/>
        <end position="141"/>
    </location>
</feature>
<keyword evidence="3" id="KW-1185">Reference proteome</keyword>
<dbReference type="InterPro" id="IPR000182">
    <property type="entry name" value="GNAT_dom"/>
</dbReference>
<dbReference type="PROSITE" id="PS51186">
    <property type="entry name" value="GNAT"/>
    <property type="match status" value="1"/>
</dbReference>
<dbReference type="Proteomes" id="UP000247612">
    <property type="component" value="Unassembled WGS sequence"/>
</dbReference>
<dbReference type="PANTHER" id="PTHR13355:SF22">
    <property type="entry name" value="SLL0786 PROTEIN"/>
    <property type="match status" value="1"/>
</dbReference>
<dbReference type="SUPFAM" id="SSF55729">
    <property type="entry name" value="Acyl-CoA N-acyltransferases (Nat)"/>
    <property type="match status" value="1"/>
</dbReference>
<accession>A0A318KI02</accession>
<keyword evidence="2" id="KW-0808">Transferase</keyword>